<evidence type="ECO:0000256" key="3">
    <source>
        <dbReference type="ARBA" id="ARBA00023163"/>
    </source>
</evidence>
<dbReference type="PROSITE" id="PS50977">
    <property type="entry name" value="HTH_TETR_2"/>
    <property type="match status" value="1"/>
</dbReference>
<dbReference type="InterPro" id="IPR001647">
    <property type="entry name" value="HTH_TetR"/>
</dbReference>
<evidence type="ECO:0000256" key="2">
    <source>
        <dbReference type="ARBA" id="ARBA00023125"/>
    </source>
</evidence>
<dbReference type="InterPro" id="IPR041347">
    <property type="entry name" value="MftR_C"/>
</dbReference>
<dbReference type="InterPro" id="IPR050109">
    <property type="entry name" value="HTH-type_TetR-like_transc_reg"/>
</dbReference>
<dbReference type="Pfam" id="PF17754">
    <property type="entry name" value="TetR_C_14"/>
    <property type="match status" value="1"/>
</dbReference>
<dbReference type="PANTHER" id="PTHR30055:SF238">
    <property type="entry name" value="MYCOFACTOCIN BIOSYNTHESIS TRANSCRIPTIONAL REGULATOR MFTR-RELATED"/>
    <property type="match status" value="1"/>
</dbReference>
<dbReference type="InterPro" id="IPR023772">
    <property type="entry name" value="DNA-bd_HTH_TetR-type_CS"/>
</dbReference>
<dbReference type="EMBL" id="MLJW01000659">
    <property type="protein sequence ID" value="OIQ83934.1"/>
    <property type="molecule type" value="Genomic_DNA"/>
</dbReference>
<feature type="domain" description="HTH tetR-type" evidence="4">
    <location>
        <begin position="6"/>
        <end position="66"/>
    </location>
</feature>
<dbReference type="SUPFAM" id="SSF46689">
    <property type="entry name" value="Homeodomain-like"/>
    <property type="match status" value="1"/>
</dbReference>
<dbReference type="PROSITE" id="PS01081">
    <property type="entry name" value="HTH_TETR_1"/>
    <property type="match status" value="1"/>
</dbReference>
<dbReference type="InterPro" id="IPR009057">
    <property type="entry name" value="Homeodomain-like_sf"/>
</dbReference>
<dbReference type="Pfam" id="PF00440">
    <property type="entry name" value="TetR_N"/>
    <property type="match status" value="1"/>
</dbReference>
<organism evidence="5">
    <name type="scientific">mine drainage metagenome</name>
    <dbReference type="NCBI Taxonomy" id="410659"/>
    <lineage>
        <taxon>unclassified sequences</taxon>
        <taxon>metagenomes</taxon>
        <taxon>ecological metagenomes</taxon>
    </lineage>
</organism>
<reference evidence="5" key="1">
    <citation type="submission" date="2016-10" db="EMBL/GenBank/DDBJ databases">
        <title>Sequence of Gallionella enrichment culture.</title>
        <authorList>
            <person name="Poehlein A."/>
            <person name="Muehling M."/>
            <person name="Daniel R."/>
        </authorList>
    </citation>
    <scope>NUCLEOTIDE SEQUENCE</scope>
</reference>
<sequence>MVRWEPGARERLQAAALELYAARGFEQTTAADIAESVGLTERTFFRYFADKREVLFDGQDRFQQIFLDGVAAAPDGASAVETVAVALEAASSFFPDDRRSFSRLRQAVIVANPGLQERELLKMAGLSEVVAGALRSRGVPEPQATLAAETCVTVFGVAFRQWIAAGEERSLADIARDVLGELRALTVRDD</sequence>
<proteinExistence type="predicted"/>
<dbReference type="GO" id="GO:0000976">
    <property type="term" value="F:transcription cis-regulatory region binding"/>
    <property type="evidence" value="ECO:0007669"/>
    <property type="project" value="TreeGrafter"/>
</dbReference>
<dbReference type="GO" id="GO:0003700">
    <property type="term" value="F:DNA-binding transcription factor activity"/>
    <property type="evidence" value="ECO:0007669"/>
    <property type="project" value="TreeGrafter"/>
</dbReference>
<name>A0A1J5QKA6_9ZZZZ</name>
<dbReference type="PRINTS" id="PR00455">
    <property type="entry name" value="HTHTETR"/>
</dbReference>
<evidence type="ECO:0000259" key="4">
    <source>
        <dbReference type="PROSITE" id="PS50977"/>
    </source>
</evidence>
<dbReference type="PANTHER" id="PTHR30055">
    <property type="entry name" value="HTH-TYPE TRANSCRIPTIONAL REGULATOR RUTR"/>
    <property type="match status" value="1"/>
</dbReference>
<protein>
    <submittedName>
        <fullName evidence="5">Bacterial regulatory protein, tetR family</fullName>
    </submittedName>
</protein>
<dbReference type="AlphaFoldDB" id="A0A1J5QKA6"/>
<keyword evidence="1" id="KW-0805">Transcription regulation</keyword>
<keyword evidence="3" id="KW-0804">Transcription</keyword>
<evidence type="ECO:0000313" key="5">
    <source>
        <dbReference type="EMBL" id="OIQ83934.1"/>
    </source>
</evidence>
<accession>A0A1J5QKA6</accession>
<gene>
    <name evidence="5" type="ORF">GALL_342570</name>
</gene>
<dbReference type="Gene3D" id="1.10.357.10">
    <property type="entry name" value="Tetracycline Repressor, domain 2"/>
    <property type="match status" value="1"/>
</dbReference>
<keyword evidence="2" id="KW-0238">DNA-binding</keyword>
<evidence type="ECO:0000256" key="1">
    <source>
        <dbReference type="ARBA" id="ARBA00023015"/>
    </source>
</evidence>
<comment type="caution">
    <text evidence="5">The sequence shown here is derived from an EMBL/GenBank/DDBJ whole genome shotgun (WGS) entry which is preliminary data.</text>
</comment>